<accession>A0A0M0K025</accession>
<keyword evidence="7" id="KW-1185">Reference proteome</keyword>
<comment type="caution">
    <text evidence="6">The sequence shown here is derived from an EMBL/GenBank/DDBJ whole genome shotgun (WGS) entry which is preliminary data.</text>
</comment>
<dbReference type="PANTHER" id="PTHR24012">
    <property type="entry name" value="RNA BINDING PROTEIN"/>
    <property type="match status" value="1"/>
</dbReference>
<keyword evidence="2 3" id="KW-0694">RNA-binding</keyword>
<feature type="domain" description="RRM" evidence="5">
    <location>
        <begin position="1"/>
        <end position="69"/>
    </location>
</feature>
<dbReference type="PROSITE" id="PS50102">
    <property type="entry name" value="RRM"/>
    <property type="match status" value="3"/>
</dbReference>
<dbReference type="InterPro" id="IPR000504">
    <property type="entry name" value="RRM_dom"/>
</dbReference>
<protein>
    <submittedName>
        <fullName evidence="6">Cugbp elav-like family member 4-like protein</fullName>
    </submittedName>
</protein>
<evidence type="ECO:0000256" key="3">
    <source>
        <dbReference type="PROSITE-ProRule" id="PRU00176"/>
    </source>
</evidence>
<feature type="domain" description="RRM" evidence="5">
    <location>
        <begin position="103"/>
        <end position="183"/>
    </location>
</feature>
<feature type="compositionally biased region" description="Low complexity" evidence="4">
    <location>
        <begin position="589"/>
        <end position="600"/>
    </location>
</feature>
<reference evidence="7" key="1">
    <citation type="journal article" date="2015" name="PLoS Genet.">
        <title>Genome Sequence and Transcriptome Analyses of Chrysochromulina tobin: Metabolic Tools for Enhanced Algal Fitness in the Prominent Order Prymnesiales (Haptophyceae).</title>
        <authorList>
            <person name="Hovde B.T."/>
            <person name="Deodato C.R."/>
            <person name="Hunsperger H.M."/>
            <person name="Ryken S.A."/>
            <person name="Yost W."/>
            <person name="Jha R.K."/>
            <person name="Patterson J."/>
            <person name="Monnat R.J. Jr."/>
            <person name="Barlow S.B."/>
            <person name="Starkenburg S.R."/>
            <person name="Cattolico R.A."/>
        </authorList>
    </citation>
    <scope>NUCLEOTIDE SEQUENCE</scope>
    <source>
        <strain evidence="7">CCMP291</strain>
    </source>
</reference>
<sequence>MTAEQLHPHFEPFGHIEEVSIILDKATQMSRGCGFVTFSTEEAARAAIDALSDQLVLNGKPLVVKFAEGLRQKMETRLVVTNVPLETTEADLSELFGDHGEVKQIFVGMIPYSTGEAEMYALFGQFGPLAEVFMMREKDGRSKGCAFIRYYTQEAANQACMQLHGTFALPGAARQMVVKFAEPFEPRNPNRAAAAGTYGGQMSPPGGAGGMGRYGDAAGAAGGGGQMGQMSLPPHMGVHGMSYGMAPYGMAPLGLGADGGQWMAMHGHSRGTLPTGGGMMGGAVVGAVMGGPGAMNGMNGMHAATVGMHTPMGMVPSMGLGPMGMGASMGMNPYGGNSMDHMPGMHAMPYGAGGYAQHGAGGYAQHGYSQQAYGSTYSPAMMDGTQLPPPPPGSSWGAEAHSWGADGSGSPTHDDSSMYHRVGAEMGGARYGASVLYPPMQRYANGKGHGHGNGTGSGFEGQMSATTHSDQADSPSQGQAWDRLHVTNLPRTFTEEDVAQLFSQYGALAEVFLQRKSDGSPKGSFYVSFATAADGHNAAKALNNYTLPSTNRPLSVRPSTARRKPESPEDHRRAAGVAVGKPAVPRAAAMGPACAPPAGGAKDGEGLGAGGKPGALAERAMPEGILEAGPEDVPIS</sequence>
<dbReference type="InterPro" id="IPR035979">
    <property type="entry name" value="RBD_domain_sf"/>
</dbReference>
<dbReference type="CDD" id="cd00590">
    <property type="entry name" value="RRM_SF"/>
    <property type="match status" value="1"/>
</dbReference>
<feature type="region of interest" description="Disordered" evidence="4">
    <location>
        <begin position="589"/>
        <end position="636"/>
    </location>
</feature>
<gene>
    <name evidence="6" type="ORF">Ctob_011450</name>
</gene>
<dbReference type="InterPro" id="IPR012677">
    <property type="entry name" value="Nucleotide-bd_a/b_plait_sf"/>
</dbReference>
<evidence type="ECO:0000256" key="2">
    <source>
        <dbReference type="ARBA" id="ARBA00022884"/>
    </source>
</evidence>
<organism evidence="6 7">
    <name type="scientific">Chrysochromulina tobinii</name>
    <dbReference type="NCBI Taxonomy" id="1460289"/>
    <lineage>
        <taxon>Eukaryota</taxon>
        <taxon>Haptista</taxon>
        <taxon>Haptophyta</taxon>
        <taxon>Prymnesiophyceae</taxon>
        <taxon>Prymnesiales</taxon>
        <taxon>Chrysochromulinaceae</taxon>
        <taxon>Chrysochromulina</taxon>
    </lineage>
</organism>
<feature type="region of interest" description="Disordered" evidence="4">
    <location>
        <begin position="447"/>
        <end position="478"/>
    </location>
</feature>
<evidence type="ECO:0000256" key="4">
    <source>
        <dbReference type="SAM" id="MobiDB-lite"/>
    </source>
</evidence>
<feature type="domain" description="RRM" evidence="5">
    <location>
        <begin position="482"/>
        <end position="561"/>
    </location>
</feature>
<keyword evidence="1" id="KW-0677">Repeat</keyword>
<evidence type="ECO:0000259" key="5">
    <source>
        <dbReference type="PROSITE" id="PS50102"/>
    </source>
</evidence>
<dbReference type="OrthoDB" id="410044at2759"/>
<feature type="compositionally biased region" description="Basic and acidic residues" evidence="4">
    <location>
        <begin position="563"/>
        <end position="573"/>
    </location>
</feature>
<dbReference type="SMART" id="SM00360">
    <property type="entry name" value="RRM"/>
    <property type="match status" value="3"/>
</dbReference>
<dbReference type="Proteomes" id="UP000037460">
    <property type="component" value="Unassembled WGS sequence"/>
</dbReference>
<dbReference type="Pfam" id="PF00076">
    <property type="entry name" value="RRM_1"/>
    <property type="match status" value="3"/>
</dbReference>
<dbReference type="SUPFAM" id="SSF54928">
    <property type="entry name" value="RNA-binding domain, RBD"/>
    <property type="match status" value="3"/>
</dbReference>
<evidence type="ECO:0000313" key="6">
    <source>
        <dbReference type="EMBL" id="KOO32155.1"/>
    </source>
</evidence>
<proteinExistence type="predicted"/>
<evidence type="ECO:0000256" key="1">
    <source>
        <dbReference type="ARBA" id="ARBA00022737"/>
    </source>
</evidence>
<feature type="compositionally biased region" description="Polar residues" evidence="4">
    <location>
        <begin position="463"/>
        <end position="478"/>
    </location>
</feature>
<feature type="region of interest" description="Disordered" evidence="4">
    <location>
        <begin position="382"/>
        <end position="415"/>
    </location>
</feature>
<dbReference type="EMBL" id="JWZX01001839">
    <property type="protein sequence ID" value="KOO32155.1"/>
    <property type="molecule type" value="Genomic_DNA"/>
</dbReference>
<dbReference type="GO" id="GO:0003723">
    <property type="term" value="F:RNA binding"/>
    <property type="evidence" value="ECO:0007669"/>
    <property type="project" value="UniProtKB-UniRule"/>
</dbReference>
<dbReference type="Gene3D" id="3.30.70.330">
    <property type="match status" value="3"/>
</dbReference>
<name>A0A0M0K025_9EUKA</name>
<feature type="region of interest" description="Disordered" evidence="4">
    <location>
        <begin position="545"/>
        <end position="576"/>
    </location>
</feature>
<evidence type="ECO:0000313" key="7">
    <source>
        <dbReference type="Proteomes" id="UP000037460"/>
    </source>
</evidence>
<dbReference type="AlphaFoldDB" id="A0A0M0K025"/>